<protein>
    <submittedName>
        <fullName evidence="1">Uncharacterized protein</fullName>
    </submittedName>
</protein>
<proteinExistence type="predicted"/>
<accession>A0A9X9Q399</accession>
<comment type="caution">
    <text evidence="1">The sequence shown here is derived from an EMBL/GenBank/DDBJ whole genome shotgun (WGS) entry which is preliminary data.</text>
</comment>
<evidence type="ECO:0000313" key="2">
    <source>
        <dbReference type="Proteomes" id="UP000269945"/>
    </source>
</evidence>
<dbReference type="AlphaFoldDB" id="A0A9X9Q399"/>
<dbReference type="Proteomes" id="UP000269945">
    <property type="component" value="Unassembled WGS sequence"/>
</dbReference>
<organism evidence="1 2">
    <name type="scientific">Gulo gulo</name>
    <name type="common">Wolverine</name>
    <name type="synonym">Gluton</name>
    <dbReference type="NCBI Taxonomy" id="48420"/>
    <lineage>
        <taxon>Eukaryota</taxon>
        <taxon>Metazoa</taxon>
        <taxon>Chordata</taxon>
        <taxon>Craniata</taxon>
        <taxon>Vertebrata</taxon>
        <taxon>Euteleostomi</taxon>
        <taxon>Mammalia</taxon>
        <taxon>Eutheria</taxon>
        <taxon>Laurasiatheria</taxon>
        <taxon>Carnivora</taxon>
        <taxon>Caniformia</taxon>
        <taxon>Musteloidea</taxon>
        <taxon>Mustelidae</taxon>
        <taxon>Guloninae</taxon>
        <taxon>Gulo</taxon>
    </lineage>
</organism>
<evidence type="ECO:0000313" key="1">
    <source>
        <dbReference type="EMBL" id="VCW99278.1"/>
    </source>
</evidence>
<dbReference type="EMBL" id="CYRY02028053">
    <property type="protein sequence ID" value="VCW99278.1"/>
    <property type="molecule type" value="Genomic_DNA"/>
</dbReference>
<keyword evidence="2" id="KW-1185">Reference proteome</keyword>
<name>A0A9X9Q399_GULGU</name>
<sequence length="62" mass="7204">MERLPLEWPVIMPQSMLGDLVAYLLLPLQQTKEANSGFQKIKGSAVPITPTRWFNSVIYLWW</sequence>
<gene>
    <name evidence="1" type="ORF">BN2614_LOCUS3</name>
</gene>
<reference evidence="1 2" key="1">
    <citation type="submission" date="2018-10" db="EMBL/GenBank/DDBJ databases">
        <authorList>
            <person name="Ekblom R."/>
            <person name="Jareborg N."/>
        </authorList>
    </citation>
    <scope>NUCLEOTIDE SEQUENCE [LARGE SCALE GENOMIC DNA]</scope>
    <source>
        <tissue evidence="1">Muscle</tissue>
    </source>
</reference>